<feature type="transmembrane region" description="Helical" evidence="1">
    <location>
        <begin position="215"/>
        <end position="240"/>
    </location>
</feature>
<evidence type="ECO:0000313" key="3">
    <source>
        <dbReference type="Proteomes" id="UP001239462"/>
    </source>
</evidence>
<feature type="transmembrane region" description="Helical" evidence="1">
    <location>
        <begin position="88"/>
        <end position="109"/>
    </location>
</feature>
<keyword evidence="3" id="KW-1185">Reference proteome</keyword>
<reference evidence="2 3" key="1">
    <citation type="submission" date="2023-06" db="EMBL/GenBank/DDBJ databases">
        <title>Roseiconus lacunae JC819 isolated from Gulf of Mannar region, Tamil Nadu.</title>
        <authorList>
            <person name="Pk S."/>
            <person name="Ch S."/>
            <person name="Ch V.R."/>
        </authorList>
    </citation>
    <scope>NUCLEOTIDE SEQUENCE [LARGE SCALE GENOMIC DNA]</scope>
    <source>
        <strain evidence="2 3">JC819</strain>
    </source>
</reference>
<organism evidence="2 3">
    <name type="scientific">Roseiconus lacunae</name>
    <dbReference type="NCBI Taxonomy" id="2605694"/>
    <lineage>
        <taxon>Bacteria</taxon>
        <taxon>Pseudomonadati</taxon>
        <taxon>Planctomycetota</taxon>
        <taxon>Planctomycetia</taxon>
        <taxon>Pirellulales</taxon>
        <taxon>Pirellulaceae</taxon>
        <taxon>Roseiconus</taxon>
    </lineage>
</organism>
<name>A0ABT7PH31_9BACT</name>
<keyword evidence="1" id="KW-0472">Membrane</keyword>
<feature type="transmembrane region" description="Helical" evidence="1">
    <location>
        <begin position="252"/>
        <end position="272"/>
    </location>
</feature>
<keyword evidence="1" id="KW-0812">Transmembrane</keyword>
<dbReference type="RefSeq" id="WP_289163036.1">
    <property type="nucleotide sequence ID" value="NZ_JASZZN010000005.1"/>
</dbReference>
<dbReference type="EMBL" id="JASZZN010000005">
    <property type="protein sequence ID" value="MDM4015536.1"/>
    <property type="molecule type" value="Genomic_DNA"/>
</dbReference>
<dbReference type="Proteomes" id="UP001239462">
    <property type="component" value="Unassembled WGS sequence"/>
</dbReference>
<evidence type="ECO:0000256" key="1">
    <source>
        <dbReference type="SAM" id="Phobius"/>
    </source>
</evidence>
<gene>
    <name evidence="2" type="ORF">QTN89_08860</name>
</gene>
<feature type="transmembrane region" description="Helical" evidence="1">
    <location>
        <begin position="278"/>
        <end position="302"/>
    </location>
</feature>
<feature type="transmembrane region" description="Helical" evidence="1">
    <location>
        <begin position="176"/>
        <end position="203"/>
    </location>
</feature>
<feature type="transmembrane region" description="Helical" evidence="1">
    <location>
        <begin position="121"/>
        <end position="146"/>
    </location>
</feature>
<comment type="caution">
    <text evidence="2">The sequence shown here is derived from an EMBL/GenBank/DDBJ whole genome shotgun (WGS) entry which is preliminary data.</text>
</comment>
<keyword evidence="1" id="KW-1133">Transmembrane helix</keyword>
<evidence type="ECO:0008006" key="4">
    <source>
        <dbReference type="Google" id="ProtNLM"/>
    </source>
</evidence>
<accession>A0ABT7PH31</accession>
<proteinExistence type="predicted"/>
<evidence type="ECO:0000313" key="2">
    <source>
        <dbReference type="EMBL" id="MDM4015536.1"/>
    </source>
</evidence>
<sequence length="317" mass="34379">MANAPNQTFQQSCPHCDATLELPHQAAGKRSLCPSCDQEFVAQLTTSGDTDRQPRAPQQNDEQHLQKVSIETIFGDTQTLFAVGRRKLFLPGFVIGGLLVLLVVVPLIGLNQYAQTNANGAITITLVLSPLFLLVIAYVLSVGLYLSDRLCNVDFNLPVVETSSWLSDSFKPRWKLVIRTAVTVLLLFLLNGVGLLVTALTISVASNSTLISTTLLLYGFGFLISVLIPVFLAMSFWPLLPLCLTDRPLRRNVHPAITIAFFDPFNSFLIAVATTCLIGIGVAMVGMGLMVTLPLTVLLLVVAVRRSTGQSIAVLDQ</sequence>
<protein>
    <recommendedName>
        <fullName evidence="4">Paraquat-inducible protein A</fullName>
    </recommendedName>
</protein>